<dbReference type="AlphaFoldDB" id="A0AAD4UXX5"/>
<accession>A0AAD4UXX5</accession>
<organism evidence="1 2">
    <name type="scientific">Prunus dulcis</name>
    <name type="common">Almond</name>
    <name type="synonym">Amygdalus dulcis</name>
    <dbReference type="NCBI Taxonomy" id="3755"/>
    <lineage>
        <taxon>Eukaryota</taxon>
        <taxon>Viridiplantae</taxon>
        <taxon>Streptophyta</taxon>
        <taxon>Embryophyta</taxon>
        <taxon>Tracheophyta</taxon>
        <taxon>Spermatophyta</taxon>
        <taxon>Magnoliopsida</taxon>
        <taxon>eudicotyledons</taxon>
        <taxon>Gunneridae</taxon>
        <taxon>Pentapetalae</taxon>
        <taxon>rosids</taxon>
        <taxon>fabids</taxon>
        <taxon>Rosales</taxon>
        <taxon>Rosaceae</taxon>
        <taxon>Amygdaloideae</taxon>
        <taxon>Amygdaleae</taxon>
        <taxon>Prunus</taxon>
    </lineage>
</organism>
<comment type="caution">
    <text evidence="1">The sequence shown here is derived from an EMBL/GenBank/DDBJ whole genome shotgun (WGS) entry which is preliminary data.</text>
</comment>
<name>A0AAD4UXX5_PRUDU</name>
<gene>
    <name evidence="1" type="ORF">L3X38_043499</name>
</gene>
<evidence type="ECO:0000313" key="2">
    <source>
        <dbReference type="Proteomes" id="UP001054821"/>
    </source>
</evidence>
<proteinExistence type="predicted"/>
<evidence type="ECO:0000313" key="1">
    <source>
        <dbReference type="EMBL" id="KAI5314323.1"/>
    </source>
</evidence>
<keyword evidence="2" id="KW-1185">Reference proteome</keyword>
<sequence>MKCADDMKTFEAAVMANRVYDFLAGLDDTYDKVHSHILQSDKVPSIENIFFIVCREAQRHIIMLGFGTKIGEPAIVFASKKSALASQHTGSGSSVVPPRHLTSAEKDKLKCDHYDCKAHVAVVATFVADITIGHGHITATPALAISSTPTLLPPCNSGRAFHADDTCDTGYPDLGDLLVVILAAAYVLLLGESVPKRFWMDVVNYRVYLLNRLPSRVLDVQTPVQVLTHHISVSSMLTLSPNVFGCVVYVHFHQNQRS</sequence>
<reference evidence="1 2" key="1">
    <citation type="journal article" date="2022" name="G3 (Bethesda)">
        <title>Whole-genome sequence and methylome profiling of the almond [Prunus dulcis (Mill.) D.A. Webb] cultivar 'Nonpareil'.</title>
        <authorList>
            <person name="D'Amico-Willman K.M."/>
            <person name="Ouma W.Z."/>
            <person name="Meulia T."/>
            <person name="Sideli G.M."/>
            <person name="Gradziel T.M."/>
            <person name="Fresnedo-Ramirez J."/>
        </authorList>
    </citation>
    <scope>NUCLEOTIDE SEQUENCE [LARGE SCALE GENOMIC DNA]</scope>
    <source>
        <strain evidence="1">Clone GOH B32 T37-40</strain>
    </source>
</reference>
<dbReference type="Proteomes" id="UP001054821">
    <property type="component" value="Chromosome 8"/>
</dbReference>
<protein>
    <submittedName>
        <fullName evidence="1">Uncharacterized protein</fullName>
    </submittedName>
</protein>
<dbReference type="EMBL" id="JAJFAZ020000008">
    <property type="protein sequence ID" value="KAI5314323.1"/>
    <property type="molecule type" value="Genomic_DNA"/>
</dbReference>